<gene>
    <name evidence="2" type="ORF">DI392_16315</name>
</gene>
<dbReference type="AlphaFoldDB" id="A0A2U3B628"/>
<feature type="chain" id="PRO_5015743324" description="Outer membrane protein beta-barrel domain-containing protein" evidence="1">
    <location>
        <begin position="24"/>
        <end position="178"/>
    </location>
</feature>
<evidence type="ECO:0000313" key="2">
    <source>
        <dbReference type="EMBL" id="PWI32237.1"/>
    </source>
</evidence>
<protein>
    <recommendedName>
        <fullName evidence="4">Outer membrane protein beta-barrel domain-containing protein</fullName>
    </recommendedName>
</protein>
<reference evidence="2 3" key="1">
    <citation type="submission" date="2018-05" db="EMBL/GenBank/DDBJ databases">
        <title>Vibrio limimaris sp. nov., isolated from marine sediment.</title>
        <authorList>
            <person name="Li C.-M."/>
        </authorList>
    </citation>
    <scope>NUCLEOTIDE SEQUENCE [LARGE SCALE GENOMIC DNA]</scope>
    <source>
        <strain evidence="2 3">E4404</strain>
    </source>
</reference>
<keyword evidence="1" id="KW-0732">Signal</keyword>
<evidence type="ECO:0000313" key="3">
    <source>
        <dbReference type="Proteomes" id="UP000245362"/>
    </source>
</evidence>
<comment type="caution">
    <text evidence="2">The sequence shown here is derived from an EMBL/GenBank/DDBJ whole genome shotgun (WGS) entry which is preliminary data.</text>
</comment>
<dbReference type="OrthoDB" id="5814217at2"/>
<accession>A0A2U3B628</accession>
<dbReference type="EMBL" id="QFWT01000010">
    <property type="protein sequence ID" value="PWI32237.1"/>
    <property type="molecule type" value="Genomic_DNA"/>
</dbReference>
<evidence type="ECO:0008006" key="4">
    <source>
        <dbReference type="Google" id="ProtNLM"/>
    </source>
</evidence>
<feature type="signal peptide" evidence="1">
    <location>
        <begin position="1"/>
        <end position="23"/>
    </location>
</feature>
<dbReference type="Proteomes" id="UP000245362">
    <property type="component" value="Unassembled WGS sequence"/>
</dbReference>
<proteinExistence type="predicted"/>
<name>A0A2U3B628_9VIBR</name>
<evidence type="ECO:0000256" key="1">
    <source>
        <dbReference type="SAM" id="SignalP"/>
    </source>
</evidence>
<keyword evidence="3" id="KW-1185">Reference proteome</keyword>
<sequence>MSVRSRSLLIFGLASFFSTNLYANNFSYNSIDFRVGGSPTTVGGEFTTQFTENAHFAGKVDSEFEGDWDIAAGVGFNGPMGQFMDIHGQMFLHNVKTSSGDLVGENFMIEFNMGPRIWLYDNIELHGKVGQLVEDDDTHAVFEIGGRFHSTQQLVLGASIRSNGIYGTQFLMTTRFQY</sequence>
<organism evidence="2 3">
    <name type="scientific">Vibrio albus</name>
    <dbReference type="NCBI Taxonomy" id="2200953"/>
    <lineage>
        <taxon>Bacteria</taxon>
        <taxon>Pseudomonadati</taxon>
        <taxon>Pseudomonadota</taxon>
        <taxon>Gammaproteobacteria</taxon>
        <taxon>Vibrionales</taxon>
        <taxon>Vibrionaceae</taxon>
        <taxon>Vibrio</taxon>
    </lineage>
</organism>
<dbReference type="RefSeq" id="WP_109320762.1">
    <property type="nucleotide sequence ID" value="NZ_QFWT01000010.1"/>
</dbReference>